<comment type="caution">
    <text evidence="1">The sequence shown here is derived from an EMBL/GenBank/DDBJ whole genome shotgun (WGS) entry which is preliminary data.</text>
</comment>
<evidence type="ECO:0000313" key="1">
    <source>
        <dbReference type="EMBL" id="KAJ3013511.1"/>
    </source>
</evidence>
<dbReference type="Proteomes" id="UP001144978">
    <property type="component" value="Unassembled WGS sequence"/>
</dbReference>
<gene>
    <name evidence="1" type="ORF">NUW54_g1574</name>
</gene>
<dbReference type="EMBL" id="JANSHE010000265">
    <property type="protein sequence ID" value="KAJ3013511.1"/>
    <property type="molecule type" value="Genomic_DNA"/>
</dbReference>
<keyword evidence="2" id="KW-1185">Reference proteome</keyword>
<accession>A0ACC1Q6L2</accession>
<name>A0ACC1Q6L2_9APHY</name>
<reference evidence="1" key="1">
    <citation type="submission" date="2022-08" db="EMBL/GenBank/DDBJ databases">
        <title>Genome Sequence of Pycnoporus sanguineus.</title>
        <authorList>
            <person name="Buettner E."/>
        </authorList>
    </citation>
    <scope>NUCLEOTIDE SEQUENCE</scope>
    <source>
        <strain evidence="1">CG-C14</strain>
    </source>
</reference>
<sequence length="259" mass="29228">MALDLDSNRTAGLDPLLAMLRGRQHVEAAMDSTVGPMPVKLFFDKFLPAGVKARNTQLSPKDAFKRVPQRANSVAQICNPLASALNRKTRSKARCPGYVFAKTNERSIRPERLGYAKPHICCFTPENLNHVARADPDSRIELGYAEFFIQVVKGPDYDFFQDPDPSADPEAAQKHDMMRQFPIDYSDPDPSRYQHFVDQHEAINRAFGLHIAFATEIFARQHRVFLYSVSVAGSIARFFRWERVGCIATGAFEIRAKLP</sequence>
<protein>
    <submittedName>
        <fullName evidence="1">Uncharacterized protein</fullName>
    </submittedName>
</protein>
<proteinExistence type="predicted"/>
<organism evidence="1 2">
    <name type="scientific">Trametes sanguinea</name>
    <dbReference type="NCBI Taxonomy" id="158606"/>
    <lineage>
        <taxon>Eukaryota</taxon>
        <taxon>Fungi</taxon>
        <taxon>Dikarya</taxon>
        <taxon>Basidiomycota</taxon>
        <taxon>Agaricomycotina</taxon>
        <taxon>Agaricomycetes</taxon>
        <taxon>Polyporales</taxon>
        <taxon>Polyporaceae</taxon>
        <taxon>Trametes</taxon>
    </lineage>
</organism>
<evidence type="ECO:0000313" key="2">
    <source>
        <dbReference type="Proteomes" id="UP001144978"/>
    </source>
</evidence>